<keyword evidence="1" id="KW-0812">Transmembrane</keyword>
<feature type="transmembrane region" description="Helical" evidence="1">
    <location>
        <begin position="208"/>
        <end position="234"/>
    </location>
</feature>
<keyword evidence="3" id="KW-1185">Reference proteome</keyword>
<comment type="caution">
    <text evidence="2">The sequence shown here is derived from an EMBL/GenBank/DDBJ whole genome shotgun (WGS) entry which is preliminary data.</text>
</comment>
<keyword evidence="1" id="KW-0472">Membrane</keyword>
<feature type="transmembrane region" description="Helical" evidence="1">
    <location>
        <begin position="246"/>
        <end position="270"/>
    </location>
</feature>
<feature type="transmembrane region" description="Helical" evidence="1">
    <location>
        <begin position="394"/>
        <end position="412"/>
    </location>
</feature>
<evidence type="ECO:0000313" key="3">
    <source>
        <dbReference type="Proteomes" id="UP000051461"/>
    </source>
</evidence>
<feature type="transmembrane region" description="Helical" evidence="1">
    <location>
        <begin position="366"/>
        <end position="382"/>
    </location>
</feature>
<feature type="transmembrane region" description="Helical" evidence="1">
    <location>
        <begin position="35"/>
        <end position="59"/>
    </location>
</feature>
<dbReference type="Proteomes" id="UP000051461">
    <property type="component" value="Unassembled WGS sequence"/>
</dbReference>
<feature type="transmembrane region" description="Helical" evidence="1">
    <location>
        <begin position="557"/>
        <end position="577"/>
    </location>
</feature>
<keyword evidence="1" id="KW-1133">Transmembrane helix</keyword>
<protein>
    <recommendedName>
        <fullName evidence="4">Membrane protein 6-pyruvoyl-tetrahydropterin synthase-related domain-containing protein</fullName>
    </recommendedName>
</protein>
<evidence type="ECO:0008006" key="4">
    <source>
        <dbReference type="Google" id="ProtNLM"/>
    </source>
</evidence>
<accession>A0A0R1H0R8</accession>
<feature type="transmembrane region" description="Helical" evidence="1">
    <location>
        <begin position="311"/>
        <end position="328"/>
    </location>
</feature>
<feature type="transmembrane region" description="Helical" evidence="1">
    <location>
        <begin position="178"/>
        <end position="196"/>
    </location>
</feature>
<reference evidence="2 3" key="1">
    <citation type="journal article" date="2015" name="Genome Announc.">
        <title>Expanding the biotechnology potential of lactobacilli through comparative genomics of 213 strains and associated genera.</title>
        <authorList>
            <person name="Sun Z."/>
            <person name="Harris H.M."/>
            <person name="McCann A."/>
            <person name="Guo C."/>
            <person name="Argimon S."/>
            <person name="Zhang W."/>
            <person name="Yang X."/>
            <person name="Jeffery I.B."/>
            <person name="Cooney J.C."/>
            <person name="Kagawa T.F."/>
            <person name="Liu W."/>
            <person name="Song Y."/>
            <person name="Salvetti E."/>
            <person name="Wrobel A."/>
            <person name="Rasinkangas P."/>
            <person name="Parkhill J."/>
            <person name="Rea M.C."/>
            <person name="O'Sullivan O."/>
            <person name="Ritari J."/>
            <person name="Douillard F.P."/>
            <person name="Paul Ross R."/>
            <person name="Yang R."/>
            <person name="Briner A.E."/>
            <person name="Felis G.E."/>
            <person name="de Vos W.M."/>
            <person name="Barrangou R."/>
            <person name="Klaenhammer T.R."/>
            <person name="Caufield P.W."/>
            <person name="Cui Y."/>
            <person name="Zhang H."/>
            <person name="O'Toole P.W."/>
        </authorList>
    </citation>
    <scope>NUCLEOTIDE SEQUENCE [LARGE SCALE GENOMIC DNA]</scope>
    <source>
        <strain evidence="2 3">DSM 20003</strain>
    </source>
</reference>
<organism evidence="2 3">
    <name type="scientific">Loigolactobacillus bifermentans DSM 20003</name>
    <dbReference type="NCBI Taxonomy" id="1423726"/>
    <lineage>
        <taxon>Bacteria</taxon>
        <taxon>Bacillati</taxon>
        <taxon>Bacillota</taxon>
        <taxon>Bacilli</taxon>
        <taxon>Lactobacillales</taxon>
        <taxon>Lactobacillaceae</taxon>
        <taxon>Loigolactobacillus</taxon>
    </lineage>
</organism>
<dbReference type="STRING" id="1423726.FC07_GL001064"/>
<proteinExistence type="predicted"/>
<dbReference type="PATRIC" id="fig|1423726.3.peg.1102"/>
<dbReference type="AlphaFoldDB" id="A0A0R1H0R8"/>
<evidence type="ECO:0000313" key="2">
    <source>
        <dbReference type="EMBL" id="KRK40205.1"/>
    </source>
</evidence>
<name>A0A0R1H0R8_9LACO</name>
<feature type="transmembrane region" description="Helical" evidence="1">
    <location>
        <begin position="121"/>
        <end position="142"/>
    </location>
</feature>
<dbReference type="EMBL" id="AZDA01000018">
    <property type="protein sequence ID" value="KRK40205.1"/>
    <property type="molecule type" value="Genomic_DNA"/>
</dbReference>
<gene>
    <name evidence="2" type="ORF">FC07_GL001064</name>
</gene>
<feature type="transmembrane region" description="Helical" evidence="1">
    <location>
        <begin position="335"/>
        <end position="354"/>
    </location>
</feature>
<sequence length="586" mass="67502">MYKADTEIFNKSLEFIPIFRGKELKKQYFSKNKSIYLIFLCMAIVYISGPLHSGVILVGSDRIFHLYRMEEVYLSLKAGHWVPWISTHMITSVGQATNMYYPWGNIVPYALIRIVIKKPILAFYLYMLLMQFLGLSFAYYSARKIGSQQRHAFIFAILLRFSAYIMHNDFARVDIGEAWALIFVPLVFAGLVLITLKSQYLEGMFLLSFGLAGILYSHLLTTLLTVFVLCLVYLLTWNAQQHKKVILGYISLSAIVFLVLTAAFLVPFIISTLQNKTILPPAGDLSNYKLSFDQLVSWSLGNSLQMNQPNIGIWLILTAFFGIIGFKRNSIFMKGTYLCGILLLVMSSNLFPWRLFRNTPVKMIQFPWRLLSMSIIFLAYFSAKKIVELDRIEVVFVTLLVLIISIGAFQQYRSTQDDRWAASTSQMTIHPWGYLFNDKNYKLGVSRSQYTDYLPASAKSSEKDTFKKYAFIDDKKVKLRTDQIKSSYQSQTFHLQLQADQQKIVLPFYIYHVPDYQLSVNGKKEKVMVNANALPVVHAHHRRNLKITIKFVTPKSYVLAQFVSIIGGITVLCYYSLQRYGLRKKM</sequence>
<evidence type="ECO:0000256" key="1">
    <source>
        <dbReference type="SAM" id="Phobius"/>
    </source>
</evidence>